<organism evidence="3 4">
    <name type="scientific">Naegleria fowleri</name>
    <name type="common">Brain eating amoeba</name>
    <dbReference type="NCBI Taxonomy" id="5763"/>
    <lineage>
        <taxon>Eukaryota</taxon>
        <taxon>Discoba</taxon>
        <taxon>Heterolobosea</taxon>
        <taxon>Tetramitia</taxon>
        <taxon>Eutetramitia</taxon>
        <taxon>Vahlkampfiidae</taxon>
        <taxon>Naegleria</taxon>
    </lineage>
</organism>
<feature type="transmembrane region" description="Helical" evidence="2">
    <location>
        <begin position="259"/>
        <end position="283"/>
    </location>
</feature>
<dbReference type="VEuPathDB" id="AmoebaDB:NF0127860"/>
<evidence type="ECO:0000256" key="2">
    <source>
        <dbReference type="SAM" id="Phobius"/>
    </source>
</evidence>
<keyword evidence="4" id="KW-1185">Reference proteome</keyword>
<feature type="region of interest" description="Disordered" evidence="1">
    <location>
        <begin position="419"/>
        <end position="457"/>
    </location>
</feature>
<dbReference type="VEuPathDB" id="AmoebaDB:NfTy_050890"/>
<keyword evidence="2" id="KW-1133">Transmembrane helix</keyword>
<feature type="transmembrane region" description="Helical" evidence="2">
    <location>
        <begin position="352"/>
        <end position="371"/>
    </location>
</feature>
<sequence length="457" mass="51856">MTTSVFTQLASHQKTITSPQSIPLEFLQFFKNGRDHVPFVFQLIISQQLFKDVNNNSSTPTNTTTTLQSLIPSFAVNVSSLVNSFFFIFSFFLFFAIVIGMFLVAHSSSKKSTFVMKRNIQRNQKILLFLTFALVFIQICGLTFRVLYNGLSLGYNLGKQEIAFDGYFVVTQVFGMIENFLIEVQTVTIFVIMCFIQNVFLNTAYRAGTMKKRVFKFLVYFSNISTFLFAFITISLVIAIAVTNLLVKLNLLTTDQTPLYATSLLIYLVLVSMQSILFVYYGIQVMRTIHQRSLNLKQETNRNAFINAIQKPFTKVLILTIAMCLSTFIQILSAIAAVISSSFSNDTITVSYFLNSFGILLFAVCVVLLYNPLFAQDKFNMDIYAEQERERQLFEKTQMSSPRVRSIALERSLSVSAISLNSDNTSNPENTPRSQDPNVGNNKEYDDDKSELSTNEK</sequence>
<dbReference type="OMA" id="TIFVIMC"/>
<evidence type="ECO:0000256" key="1">
    <source>
        <dbReference type="SAM" id="MobiDB-lite"/>
    </source>
</evidence>
<dbReference type="OrthoDB" id="10423924at2759"/>
<dbReference type="AlphaFoldDB" id="A0A6A5BCM1"/>
<dbReference type="VEuPathDB" id="AmoebaDB:NF0127870"/>
<protein>
    <submittedName>
        <fullName evidence="3">Uncharacterized protein</fullName>
    </submittedName>
</protein>
<comment type="caution">
    <text evidence="3">The sequence shown here is derived from an EMBL/GenBank/DDBJ whole genome shotgun (WGS) entry which is preliminary data.</text>
</comment>
<keyword evidence="2" id="KW-0812">Transmembrane</keyword>
<dbReference type="GeneID" id="68112208"/>
<feature type="compositionally biased region" description="Basic and acidic residues" evidence="1">
    <location>
        <begin position="443"/>
        <end position="457"/>
    </location>
</feature>
<evidence type="ECO:0000313" key="3">
    <source>
        <dbReference type="EMBL" id="KAF0975663.1"/>
    </source>
</evidence>
<accession>A0A6A5BCM1</accession>
<name>A0A6A5BCM1_NAEFO</name>
<dbReference type="VEuPathDB" id="AmoebaDB:FDP41_004990"/>
<dbReference type="EMBL" id="VFQX01000043">
    <property type="protein sequence ID" value="KAF0975663.1"/>
    <property type="molecule type" value="Genomic_DNA"/>
</dbReference>
<gene>
    <name evidence="3" type="ORF">FDP41_004990</name>
</gene>
<feature type="transmembrane region" description="Helical" evidence="2">
    <location>
        <begin position="126"/>
        <end position="148"/>
    </location>
</feature>
<feature type="transmembrane region" description="Helical" evidence="2">
    <location>
        <begin position="316"/>
        <end position="340"/>
    </location>
</feature>
<feature type="compositionally biased region" description="Polar residues" evidence="1">
    <location>
        <begin position="419"/>
        <end position="441"/>
    </location>
</feature>
<keyword evidence="2" id="KW-0472">Membrane</keyword>
<feature type="transmembrane region" description="Helical" evidence="2">
    <location>
        <begin position="184"/>
        <end position="205"/>
    </location>
</feature>
<dbReference type="Proteomes" id="UP000444721">
    <property type="component" value="Unassembled WGS sequence"/>
</dbReference>
<feature type="transmembrane region" description="Helical" evidence="2">
    <location>
        <begin position="217"/>
        <end position="247"/>
    </location>
</feature>
<evidence type="ECO:0000313" key="4">
    <source>
        <dbReference type="Proteomes" id="UP000444721"/>
    </source>
</evidence>
<reference evidence="3 4" key="1">
    <citation type="journal article" date="2019" name="Sci. Rep.">
        <title>Nanopore sequencing improves the draft genome of the human pathogenic amoeba Naegleria fowleri.</title>
        <authorList>
            <person name="Liechti N."/>
            <person name="Schurch N."/>
            <person name="Bruggmann R."/>
            <person name="Wittwer M."/>
        </authorList>
    </citation>
    <scope>NUCLEOTIDE SEQUENCE [LARGE SCALE GENOMIC DNA]</scope>
    <source>
        <strain evidence="3 4">ATCC 30894</strain>
    </source>
</reference>
<feature type="transmembrane region" description="Helical" evidence="2">
    <location>
        <begin position="85"/>
        <end position="105"/>
    </location>
</feature>
<dbReference type="RefSeq" id="XP_044560376.1">
    <property type="nucleotide sequence ID" value="XM_044708465.1"/>
</dbReference>
<proteinExistence type="predicted"/>